<evidence type="ECO:0000313" key="4">
    <source>
        <dbReference type="EMBL" id="HIU69647.1"/>
    </source>
</evidence>
<evidence type="ECO:0000256" key="2">
    <source>
        <dbReference type="ARBA" id="ARBA00023239"/>
    </source>
</evidence>
<name>A0A9D1SNM9_9FIRM</name>
<dbReference type="GO" id="GO:0019698">
    <property type="term" value="P:D-galacturonate catabolic process"/>
    <property type="evidence" value="ECO:0007669"/>
    <property type="project" value="TreeGrafter"/>
</dbReference>
<dbReference type="InterPro" id="IPR013974">
    <property type="entry name" value="SAF"/>
</dbReference>
<evidence type="ECO:0000259" key="3">
    <source>
        <dbReference type="SMART" id="SM00858"/>
    </source>
</evidence>
<protein>
    <submittedName>
        <fullName evidence="4">Altronate dehydratase</fullName>
    </submittedName>
</protein>
<reference evidence="4" key="1">
    <citation type="submission" date="2020-10" db="EMBL/GenBank/DDBJ databases">
        <authorList>
            <person name="Gilroy R."/>
        </authorList>
    </citation>
    <scope>NUCLEOTIDE SEQUENCE</scope>
    <source>
        <strain evidence="4">CHK176-6737</strain>
    </source>
</reference>
<proteinExistence type="inferred from homology"/>
<dbReference type="Pfam" id="PF08666">
    <property type="entry name" value="SAF"/>
    <property type="match status" value="1"/>
</dbReference>
<evidence type="ECO:0000256" key="1">
    <source>
        <dbReference type="ARBA" id="ARBA00010986"/>
    </source>
</evidence>
<dbReference type="SMART" id="SM00858">
    <property type="entry name" value="SAF"/>
    <property type="match status" value="1"/>
</dbReference>
<dbReference type="InterPro" id="IPR048332">
    <property type="entry name" value="GD_AH_C"/>
</dbReference>
<feature type="domain" description="SAF" evidence="3">
    <location>
        <begin position="11"/>
        <end position="78"/>
    </location>
</feature>
<evidence type="ECO:0000313" key="5">
    <source>
        <dbReference type="Proteomes" id="UP000824125"/>
    </source>
</evidence>
<dbReference type="Pfam" id="PF04295">
    <property type="entry name" value="GD_AH_second"/>
    <property type="match status" value="1"/>
</dbReference>
<gene>
    <name evidence="4" type="ORF">IAD23_06800</name>
</gene>
<dbReference type="InterPro" id="IPR044144">
    <property type="entry name" value="SAF_UxaA/GarD"/>
</dbReference>
<dbReference type="CDD" id="cd11613">
    <property type="entry name" value="SAF_AH_GD"/>
    <property type="match status" value="1"/>
</dbReference>
<dbReference type="Gene3D" id="2.30.130.110">
    <property type="match status" value="1"/>
</dbReference>
<organism evidence="4 5">
    <name type="scientific">Candidatus Scybalenecus merdavium</name>
    <dbReference type="NCBI Taxonomy" id="2840939"/>
    <lineage>
        <taxon>Bacteria</taxon>
        <taxon>Bacillati</taxon>
        <taxon>Bacillota</taxon>
        <taxon>Clostridia</taxon>
        <taxon>Eubacteriales</taxon>
        <taxon>Oscillospiraceae</taxon>
        <taxon>Oscillospiraceae incertae sedis</taxon>
        <taxon>Candidatus Scybalenecus</taxon>
    </lineage>
</organism>
<dbReference type="InterPro" id="IPR052172">
    <property type="entry name" value="UxaA_altronate/galactarate_dh"/>
</dbReference>
<accession>A0A9D1SNM9</accession>
<dbReference type="Pfam" id="PF20629">
    <property type="entry name" value="GD_AH_C"/>
    <property type="match status" value="1"/>
</dbReference>
<dbReference type="AlphaFoldDB" id="A0A9D1SNM9"/>
<comment type="caution">
    <text evidence="4">The sequence shown here is derived from an EMBL/GenBank/DDBJ whole genome shotgun (WGS) entry which is preliminary data.</text>
</comment>
<dbReference type="PANTHER" id="PTHR30536">
    <property type="entry name" value="ALTRONATE/GALACTARATE DEHYDRATASE"/>
    <property type="match status" value="1"/>
</dbReference>
<dbReference type="Proteomes" id="UP000824125">
    <property type="component" value="Unassembled WGS sequence"/>
</dbReference>
<dbReference type="PANTHER" id="PTHR30536:SF5">
    <property type="entry name" value="ALTRONATE DEHYDRATASE"/>
    <property type="match status" value="1"/>
</dbReference>
<comment type="similarity">
    <text evidence="1">Belongs to the UxaA family.</text>
</comment>
<dbReference type="GO" id="GO:0016829">
    <property type="term" value="F:lyase activity"/>
    <property type="evidence" value="ECO:0007669"/>
    <property type="project" value="UniProtKB-KW"/>
</dbReference>
<keyword evidence="2" id="KW-0456">Lyase</keyword>
<sequence length="490" mass="51044">MSEVFQIHPIDNVAVALQPLTKGETVLGVTVLEDVPYAHKVALRAISAGEAVMKYGYPIGRATCAIEPGAHVHTHNMASALSGTSDYSRPDAYLSYTPEKAAYTFSGYLRPDGRAGIRNDIWILPTVGCANQAALQFASAAQQLVLDGVSGVYAFTHPYGCSQLGEDLKNTQKILAGLAKNPNAAGVLLVSLGCENNNLDAMRPFLEGCDAQKVRCLVLQQSDDEVGDALRLLKELAAYAATFKRQDLPLSALTIGMKCGGSDALSGITANPLCGQIADLLTSSGGRCMLSEVPEMFGAEQILLNRCTSAPVFDAAAGMIGAFKQNYVDHGVPVYENPSPGNRAGGITTLEEKSLGCVQKGGRAAVTDVLAYGAQCQKPGLSLLSGPGNDMVSTTALTAAGAVMLLFTTGRGTPLGAPVPTLKLASGTAIAEKKPGWIDFDCAAAIHQGGMTGARDALLDKMLQIAAGQPAKNEAAGYREIAILRSGVTL</sequence>
<reference evidence="4" key="2">
    <citation type="journal article" date="2021" name="PeerJ">
        <title>Extensive microbial diversity within the chicken gut microbiome revealed by metagenomics and culture.</title>
        <authorList>
            <person name="Gilroy R."/>
            <person name="Ravi A."/>
            <person name="Getino M."/>
            <person name="Pursley I."/>
            <person name="Horton D.L."/>
            <person name="Alikhan N.F."/>
            <person name="Baker D."/>
            <person name="Gharbi K."/>
            <person name="Hall N."/>
            <person name="Watson M."/>
            <person name="Adriaenssens E.M."/>
            <person name="Foster-Nyarko E."/>
            <person name="Jarju S."/>
            <person name="Secka A."/>
            <person name="Antonio M."/>
            <person name="Oren A."/>
            <person name="Chaudhuri R.R."/>
            <person name="La Ragione R."/>
            <person name="Hildebrand F."/>
            <person name="Pallen M.J."/>
        </authorList>
    </citation>
    <scope>NUCLEOTIDE SEQUENCE</scope>
    <source>
        <strain evidence="4">CHK176-6737</strain>
    </source>
</reference>
<dbReference type="InterPro" id="IPR007392">
    <property type="entry name" value="GD_AH_second"/>
</dbReference>
<dbReference type="EMBL" id="DVNM01000037">
    <property type="protein sequence ID" value="HIU69647.1"/>
    <property type="molecule type" value="Genomic_DNA"/>
</dbReference>